<evidence type="ECO:0000313" key="3">
    <source>
        <dbReference type="EMBL" id="MXR21736.1"/>
    </source>
</evidence>
<dbReference type="SUPFAM" id="SSF46785">
    <property type="entry name" value="Winged helix' DNA-binding domain"/>
    <property type="match status" value="1"/>
</dbReference>
<protein>
    <submittedName>
        <fullName evidence="3">Helix-turn-helix domain-containing protein</fullName>
    </submittedName>
</protein>
<keyword evidence="4" id="KW-1185">Reference proteome</keyword>
<gene>
    <name evidence="3" type="ORF">GRX66_14390</name>
</gene>
<feature type="domain" description="DUF7351" evidence="2">
    <location>
        <begin position="105"/>
        <end position="288"/>
    </location>
</feature>
<sequence>MPDEDPRIDRLTPEEAFALVSDETRFAVLRALQAADDPLSFSELRDRAGVDDPGRFNYHLGELTDQFVAKTDEGYAVTPPGERLVGAVLAGGYTAALDADPVSVDGECLNCGGSLVARFRDQGVTIDCEDCEAMFTNPQVPAGLVADQPVEDAPAVVGRWNRVVAAAVDAGICLNCYGPLDRRLYFTTDDDAPEWVAESDLLGMVYHDCQRCGHAYNAAVQLAVLSHPKVAAYHDDHGIDVRTTPAWEIPWLEVGRGTVESMDPVRIVLPIPLGDETRTFVFDGDLDVLEVRTE</sequence>
<dbReference type="Pfam" id="PF24042">
    <property type="entry name" value="DUF7351"/>
    <property type="match status" value="1"/>
</dbReference>
<organism evidence="3 4">
    <name type="scientific">Halobacterium bonnevillei</name>
    <dbReference type="NCBI Taxonomy" id="2692200"/>
    <lineage>
        <taxon>Archaea</taxon>
        <taxon>Methanobacteriati</taxon>
        <taxon>Methanobacteriota</taxon>
        <taxon>Stenosarchaea group</taxon>
        <taxon>Halobacteria</taxon>
        <taxon>Halobacteriales</taxon>
        <taxon>Halobacteriaceae</taxon>
        <taxon>Halobacterium</taxon>
    </lineage>
</organism>
<evidence type="ECO:0000313" key="4">
    <source>
        <dbReference type="Proteomes" id="UP000471521"/>
    </source>
</evidence>
<accession>A0A6B0SMK8</accession>
<evidence type="ECO:0000259" key="1">
    <source>
        <dbReference type="Pfam" id="PF24038"/>
    </source>
</evidence>
<dbReference type="RefSeq" id="WP_159527180.1">
    <property type="nucleotide sequence ID" value="NZ_WUUU01000145.1"/>
</dbReference>
<dbReference type="EMBL" id="WUUU01000145">
    <property type="protein sequence ID" value="MXR21736.1"/>
    <property type="molecule type" value="Genomic_DNA"/>
</dbReference>
<comment type="caution">
    <text evidence="3">The sequence shown here is derived from an EMBL/GenBank/DDBJ whole genome shotgun (WGS) entry which is preliminary data.</text>
</comment>
<dbReference type="InterPro" id="IPR055775">
    <property type="entry name" value="DUF7351"/>
</dbReference>
<reference evidence="3 4" key="1">
    <citation type="submission" date="2019-12" db="EMBL/GenBank/DDBJ databases">
        <title>Isolation and characterization of three novel carbon monoxide-oxidizing members of Halobacteria from salione crusts and soils.</title>
        <authorList>
            <person name="Myers M.R."/>
            <person name="King G.M."/>
        </authorList>
    </citation>
    <scope>NUCLEOTIDE SEQUENCE [LARGE SCALE GENOMIC DNA]</scope>
    <source>
        <strain evidence="3 4">PCN9</strain>
    </source>
</reference>
<proteinExistence type="predicted"/>
<dbReference type="InterPro" id="IPR036388">
    <property type="entry name" value="WH-like_DNA-bd_sf"/>
</dbReference>
<evidence type="ECO:0000259" key="2">
    <source>
        <dbReference type="Pfam" id="PF24042"/>
    </source>
</evidence>
<dbReference type="Proteomes" id="UP000471521">
    <property type="component" value="Unassembled WGS sequence"/>
</dbReference>
<dbReference type="InterPro" id="IPR036390">
    <property type="entry name" value="WH_DNA-bd_sf"/>
</dbReference>
<feature type="domain" description="DUF7347" evidence="1">
    <location>
        <begin position="13"/>
        <end position="88"/>
    </location>
</feature>
<dbReference type="AlphaFoldDB" id="A0A6B0SMK8"/>
<dbReference type="Pfam" id="PF24038">
    <property type="entry name" value="DUF7347"/>
    <property type="match status" value="1"/>
</dbReference>
<dbReference type="OrthoDB" id="8482at2157"/>
<name>A0A6B0SMK8_9EURY</name>
<dbReference type="InterPro" id="IPR055771">
    <property type="entry name" value="DUF7347"/>
</dbReference>
<dbReference type="Gene3D" id="1.10.10.10">
    <property type="entry name" value="Winged helix-like DNA-binding domain superfamily/Winged helix DNA-binding domain"/>
    <property type="match status" value="1"/>
</dbReference>